<feature type="region of interest" description="Disordered" evidence="1">
    <location>
        <begin position="77"/>
        <end position="123"/>
    </location>
</feature>
<reference evidence="2" key="1">
    <citation type="journal article" date="2020" name="Stud. Mycol.">
        <title>101 Dothideomycetes genomes: a test case for predicting lifestyles and emergence of pathogens.</title>
        <authorList>
            <person name="Haridas S."/>
            <person name="Albert R."/>
            <person name="Binder M."/>
            <person name="Bloem J."/>
            <person name="Labutti K."/>
            <person name="Salamov A."/>
            <person name="Andreopoulos B."/>
            <person name="Baker S."/>
            <person name="Barry K."/>
            <person name="Bills G."/>
            <person name="Bluhm B."/>
            <person name="Cannon C."/>
            <person name="Castanera R."/>
            <person name="Culley D."/>
            <person name="Daum C."/>
            <person name="Ezra D."/>
            <person name="Gonzalez J."/>
            <person name="Henrissat B."/>
            <person name="Kuo A."/>
            <person name="Liang C."/>
            <person name="Lipzen A."/>
            <person name="Lutzoni F."/>
            <person name="Magnuson J."/>
            <person name="Mondo S."/>
            <person name="Nolan M."/>
            <person name="Ohm R."/>
            <person name="Pangilinan J."/>
            <person name="Park H.-J."/>
            <person name="Ramirez L."/>
            <person name="Alfaro M."/>
            <person name="Sun H."/>
            <person name="Tritt A."/>
            <person name="Yoshinaga Y."/>
            <person name="Zwiers L.-H."/>
            <person name="Turgeon B."/>
            <person name="Goodwin S."/>
            <person name="Spatafora J."/>
            <person name="Crous P."/>
            <person name="Grigoriev I."/>
        </authorList>
    </citation>
    <scope>NUCLEOTIDE SEQUENCE</scope>
    <source>
        <strain evidence="2">ATCC 16933</strain>
    </source>
</reference>
<accession>A0A6A6NNN0</accession>
<evidence type="ECO:0008006" key="4">
    <source>
        <dbReference type="Google" id="ProtNLM"/>
    </source>
</evidence>
<feature type="compositionally biased region" description="Low complexity" evidence="1">
    <location>
        <begin position="146"/>
        <end position="161"/>
    </location>
</feature>
<feature type="compositionally biased region" description="Polar residues" evidence="1">
    <location>
        <begin position="377"/>
        <end position="389"/>
    </location>
</feature>
<evidence type="ECO:0000256" key="1">
    <source>
        <dbReference type="SAM" id="MobiDB-lite"/>
    </source>
</evidence>
<feature type="region of interest" description="Disordered" evidence="1">
    <location>
        <begin position="370"/>
        <end position="395"/>
    </location>
</feature>
<dbReference type="AlphaFoldDB" id="A0A6A6NNN0"/>
<name>A0A6A6NNN0_9PEZI</name>
<protein>
    <recommendedName>
        <fullName evidence="4">Sialidase</fullName>
    </recommendedName>
</protein>
<gene>
    <name evidence="2" type="ORF">BDY21DRAFT_128460</name>
</gene>
<dbReference type="OrthoDB" id="5300765at2759"/>
<organism evidence="2 3">
    <name type="scientific">Lineolata rhizophorae</name>
    <dbReference type="NCBI Taxonomy" id="578093"/>
    <lineage>
        <taxon>Eukaryota</taxon>
        <taxon>Fungi</taxon>
        <taxon>Dikarya</taxon>
        <taxon>Ascomycota</taxon>
        <taxon>Pezizomycotina</taxon>
        <taxon>Dothideomycetes</taxon>
        <taxon>Dothideomycetes incertae sedis</taxon>
        <taxon>Lineolatales</taxon>
        <taxon>Lineolataceae</taxon>
        <taxon>Lineolata</taxon>
    </lineage>
</organism>
<sequence>MYHRQLTPPSATEAYLSDGSVARNVSDLFYDSLNSSPDSILTNITPPPRSPPIRHNGPMLLPKVRTQDQVMEPVAQPIRHRRTTSTASAGYTGGYQPYPQHRPPYSRRSTSPPKTNDLISPVSTSSFDNTFSTLNSPINFASSNQSRRPSLAHARSHSSSATVRGHSRSGSASSVDESVLGRYGYPTYRKMPSYVTASAANSTHSSLGNAVAMPVAFEQPQYNTHYKQSMDTAQMSFGPVDYQFTAPVETQFDTFADSVPTSTILEYLTEQNCSPSLCRRVGGSSRSPQLHYWWDVRNLRSWTDFNVDTISAIDGLLPLLQVPVPATSLPTPPRPNLQPDSEVNLLDIWHGTLAQKVNAALKLSQGSSHMSMRVCSQPEQQQAGGSSQREQPDLASNYASDAERTFHGDRRARLVGVVKSYHEWNSGMRSEPPHQQVKFLRALAKLHHLMREHGCRYGFILTEIELLCVRAGGPNYAGAADPNAAAAAGGAPTGQDPVFGYLELATPISMATFNQPGDAQAQSQSQQPLQMTAALALWYLHMLAKESPLPGMGSWRMDCGGPVLLTRQNCLERDAWIPKVSQQEMRPAKRVRGWVWPSDPLDRKRECGKARRGSSAVGA</sequence>
<evidence type="ECO:0000313" key="2">
    <source>
        <dbReference type="EMBL" id="KAF2453296.1"/>
    </source>
</evidence>
<evidence type="ECO:0000313" key="3">
    <source>
        <dbReference type="Proteomes" id="UP000799766"/>
    </source>
</evidence>
<dbReference type="Proteomes" id="UP000799766">
    <property type="component" value="Unassembled WGS sequence"/>
</dbReference>
<keyword evidence="3" id="KW-1185">Reference proteome</keyword>
<dbReference type="EMBL" id="MU001698">
    <property type="protein sequence ID" value="KAF2453296.1"/>
    <property type="molecule type" value="Genomic_DNA"/>
</dbReference>
<proteinExistence type="predicted"/>
<feature type="region of interest" description="Disordered" evidence="1">
    <location>
        <begin position="138"/>
        <end position="175"/>
    </location>
</feature>